<feature type="compositionally biased region" description="Polar residues" evidence="1">
    <location>
        <begin position="43"/>
        <end position="54"/>
    </location>
</feature>
<comment type="caution">
    <text evidence="2">The sequence shown here is derived from an EMBL/GenBank/DDBJ whole genome shotgun (WGS) entry which is preliminary data.</text>
</comment>
<dbReference type="OrthoDB" id="10362943at2759"/>
<feature type="region of interest" description="Disordered" evidence="1">
    <location>
        <begin position="1"/>
        <end position="24"/>
    </location>
</feature>
<protein>
    <submittedName>
        <fullName evidence="2">Uncharacterized protein</fullName>
    </submittedName>
</protein>
<feature type="compositionally biased region" description="Basic and acidic residues" evidence="1">
    <location>
        <begin position="55"/>
        <end position="68"/>
    </location>
</feature>
<evidence type="ECO:0000256" key="1">
    <source>
        <dbReference type="SAM" id="MobiDB-lite"/>
    </source>
</evidence>
<keyword evidence="3" id="KW-1185">Reference proteome</keyword>
<organism evidence="2 3">
    <name type="scientific">Triparma strigata</name>
    <dbReference type="NCBI Taxonomy" id="1606541"/>
    <lineage>
        <taxon>Eukaryota</taxon>
        <taxon>Sar</taxon>
        <taxon>Stramenopiles</taxon>
        <taxon>Ochrophyta</taxon>
        <taxon>Bolidophyceae</taxon>
        <taxon>Parmales</taxon>
        <taxon>Triparmaceae</taxon>
        <taxon>Triparma</taxon>
    </lineage>
</organism>
<dbReference type="Proteomes" id="UP001165085">
    <property type="component" value="Unassembled WGS sequence"/>
</dbReference>
<gene>
    <name evidence="2" type="ORF">TrST_g14132</name>
</gene>
<evidence type="ECO:0000313" key="2">
    <source>
        <dbReference type="EMBL" id="GMH69936.1"/>
    </source>
</evidence>
<evidence type="ECO:0000313" key="3">
    <source>
        <dbReference type="Proteomes" id="UP001165085"/>
    </source>
</evidence>
<proteinExistence type="predicted"/>
<name>A0A9W7AC20_9STRA</name>
<feature type="region of interest" description="Disordered" evidence="1">
    <location>
        <begin position="97"/>
        <end position="116"/>
    </location>
</feature>
<sequence length="116" mass="13128">MAVKKNQSSDAEEKASKRAAAKAYAQSLTAQIQKTADIKAEQENVNSQIPTETEAQLKSRERDMKKERQREYRAILDAQVQHSGDASPQRILLRKSKFEGSDDVEVVPTTLKDRPW</sequence>
<feature type="region of interest" description="Disordered" evidence="1">
    <location>
        <begin position="41"/>
        <end position="68"/>
    </location>
</feature>
<dbReference type="EMBL" id="BRXY01000136">
    <property type="protein sequence ID" value="GMH69936.1"/>
    <property type="molecule type" value="Genomic_DNA"/>
</dbReference>
<reference evidence="3" key="1">
    <citation type="journal article" date="2023" name="Commun. Biol.">
        <title>Genome analysis of Parmales, the sister group of diatoms, reveals the evolutionary specialization of diatoms from phago-mixotrophs to photoautotrophs.</title>
        <authorList>
            <person name="Ban H."/>
            <person name="Sato S."/>
            <person name="Yoshikawa S."/>
            <person name="Yamada K."/>
            <person name="Nakamura Y."/>
            <person name="Ichinomiya M."/>
            <person name="Sato N."/>
            <person name="Blanc-Mathieu R."/>
            <person name="Endo H."/>
            <person name="Kuwata A."/>
            <person name="Ogata H."/>
        </authorList>
    </citation>
    <scope>NUCLEOTIDE SEQUENCE [LARGE SCALE GENOMIC DNA]</scope>
    <source>
        <strain evidence="3">NIES 3701</strain>
    </source>
</reference>
<dbReference type="AlphaFoldDB" id="A0A9W7AC20"/>
<accession>A0A9W7AC20</accession>